<accession>A0A6I9XRQ4</accession>
<dbReference type="PANTHER" id="PTHR13349">
    <property type="entry name" value="TRANSLATION MACHINERY-ASSOCIATED PROTEIN 16"/>
    <property type="match status" value="1"/>
</dbReference>
<dbReference type="InterPro" id="IPR038356">
    <property type="entry name" value="Tma16_sf"/>
</dbReference>
<comment type="subunit">
    <text evidence="4">Associates with pre-60S ribosomal particles.</text>
</comment>
<dbReference type="OrthoDB" id="270284at2759"/>
<evidence type="ECO:0000256" key="5">
    <source>
        <dbReference type="SAM" id="MobiDB-lite"/>
    </source>
</evidence>
<feature type="compositionally biased region" description="Polar residues" evidence="5">
    <location>
        <begin position="59"/>
        <end position="73"/>
    </location>
</feature>
<proteinExistence type="inferred from homology"/>
<reference evidence="7" key="1">
    <citation type="submission" date="2025-08" db="UniProtKB">
        <authorList>
            <consortium name="RefSeq"/>
        </authorList>
    </citation>
    <scope>IDENTIFICATION</scope>
    <source>
        <tissue evidence="7">Skeletal muscle</tissue>
    </source>
</reference>
<dbReference type="KEGG" id="tsr:106544872"/>
<dbReference type="InterPro" id="IPR021346">
    <property type="entry name" value="Tma16"/>
</dbReference>
<dbReference type="Pfam" id="PF11176">
    <property type="entry name" value="Tma16"/>
    <property type="match status" value="1"/>
</dbReference>
<evidence type="ECO:0000256" key="3">
    <source>
        <dbReference type="ARBA" id="ARBA00034127"/>
    </source>
</evidence>
<comment type="function">
    <text evidence="2">Involved in the biogenesis of the 60S ribosomal subunit in the nucleus.</text>
</comment>
<feature type="compositionally biased region" description="Low complexity" evidence="5">
    <location>
        <begin position="74"/>
        <end position="85"/>
    </location>
</feature>
<dbReference type="CTD" id="55319"/>
<evidence type="ECO:0000256" key="4">
    <source>
        <dbReference type="ARBA" id="ARBA00034132"/>
    </source>
</evidence>
<dbReference type="RefSeq" id="XP_013916747.1">
    <property type="nucleotide sequence ID" value="XM_014061272.1"/>
</dbReference>
<dbReference type="GO" id="GO:0005634">
    <property type="term" value="C:nucleus"/>
    <property type="evidence" value="ECO:0007669"/>
    <property type="project" value="TreeGrafter"/>
</dbReference>
<comment type="similarity">
    <text evidence="3">Belongs to the TMA16 family.</text>
</comment>
<gene>
    <name evidence="7" type="primary">TMA16</name>
</gene>
<protein>
    <recommendedName>
        <fullName evidence="1">Translation machinery-associated protein 16</fullName>
    </recommendedName>
</protein>
<dbReference type="AlphaFoldDB" id="A0A6I9XRQ4"/>
<organism evidence="6 7">
    <name type="scientific">Thamnophis sirtalis</name>
    <dbReference type="NCBI Taxonomy" id="35019"/>
    <lineage>
        <taxon>Eukaryota</taxon>
        <taxon>Metazoa</taxon>
        <taxon>Chordata</taxon>
        <taxon>Craniata</taxon>
        <taxon>Vertebrata</taxon>
        <taxon>Euteleostomi</taxon>
        <taxon>Lepidosauria</taxon>
        <taxon>Squamata</taxon>
        <taxon>Bifurcata</taxon>
        <taxon>Unidentata</taxon>
        <taxon>Episquamata</taxon>
        <taxon>Toxicofera</taxon>
        <taxon>Serpentes</taxon>
        <taxon>Colubroidea</taxon>
        <taxon>Colubridae</taxon>
        <taxon>Natricinae</taxon>
        <taxon>Thamnophis</taxon>
    </lineage>
</organism>
<name>A0A6I9XRQ4_9SAUR</name>
<keyword evidence="6" id="KW-1185">Reference proteome</keyword>
<feature type="region of interest" description="Disordered" evidence="5">
    <location>
        <begin position="59"/>
        <end position="87"/>
    </location>
</feature>
<evidence type="ECO:0000313" key="7">
    <source>
        <dbReference type="RefSeq" id="XP_013916747.1"/>
    </source>
</evidence>
<dbReference type="Gene3D" id="1.20.1440.170">
    <property type="entry name" value="Translation machinery-associated protein 16-like"/>
    <property type="match status" value="1"/>
</dbReference>
<dbReference type="Proteomes" id="UP000504617">
    <property type="component" value="Unplaced"/>
</dbReference>
<dbReference type="GeneID" id="106544872"/>
<dbReference type="FunFam" id="1.20.1440.170:FF:000001">
    <property type="entry name" value="Translation machinery-associated 16 homolog"/>
    <property type="match status" value="1"/>
</dbReference>
<evidence type="ECO:0000256" key="2">
    <source>
        <dbReference type="ARBA" id="ARBA00034079"/>
    </source>
</evidence>
<evidence type="ECO:0000313" key="6">
    <source>
        <dbReference type="Proteomes" id="UP000504617"/>
    </source>
</evidence>
<evidence type="ECO:0000256" key="1">
    <source>
        <dbReference type="ARBA" id="ARBA00020047"/>
    </source>
</evidence>
<sequence>MRSKWKLVSAPFKDNKLFGEVLDPVLVENKDKRKVMPSVTKKSNKKGFYSYRRQPFRNTESASSSALSQKPFNQQSDRSQDSQSFWDRRHQQHYSHRPFRGGSGSYPFRRWWMSPALTKGSPFKEPIRLTIMMDAGLYGWEAHFRNQIAQGRWSSAEASHSINWLELRVVRLALIHFQVGIQGHHPKIAKAKGGEQEKKAIHPYSRKAAQLTKEAHKQVKKEKLKNEKAFRLSIVGEKLLWFQCHLDPDKMEYTKKEASELVENYLQRFRDELEQIELHNSIKGRQSRQHSSRETVIKQTMERERQQYESYGIEIPDIVNCKHLRYFRDWDGDLKKLPNIKMRKLSSKDLSQNRMESANIEAGNELPAAQDVDEKEIAGICETD</sequence>
<dbReference type="PANTHER" id="PTHR13349:SF2">
    <property type="entry name" value="TRANSLATION MACHINERY-ASSOCIATED PROTEIN 16"/>
    <property type="match status" value="1"/>
</dbReference>